<accession>A0A5B7HFV4</accession>
<gene>
    <name evidence="1" type="ORF">E2C01_062657</name>
</gene>
<protein>
    <submittedName>
        <fullName evidence="1">Uncharacterized protein</fullName>
    </submittedName>
</protein>
<dbReference type="AlphaFoldDB" id="A0A5B7HFV4"/>
<comment type="caution">
    <text evidence="1">The sequence shown here is derived from an EMBL/GenBank/DDBJ whole genome shotgun (WGS) entry which is preliminary data.</text>
</comment>
<sequence length="61" mass="6707">MQKQAGSEHPAAMQTNAAPVLLSFSPSSYLSWKRMMPTMLLPLLSLCLSLQHLPLSLHNTS</sequence>
<proteinExistence type="predicted"/>
<reference evidence="1 2" key="1">
    <citation type="submission" date="2019-05" db="EMBL/GenBank/DDBJ databases">
        <title>Another draft genome of Portunus trituberculatus and its Hox gene families provides insights of decapod evolution.</title>
        <authorList>
            <person name="Jeong J.-H."/>
            <person name="Song I."/>
            <person name="Kim S."/>
            <person name="Choi T."/>
            <person name="Kim D."/>
            <person name="Ryu S."/>
            <person name="Kim W."/>
        </authorList>
    </citation>
    <scope>NUCLEOTIDE SEQUENCE [LARGE SCALE GENOMIC DNA]</scope>
    <source>
        <tissue evidence="1">Muscle</tissue>
    </source>
</reference>
<dbReference type="EMBL" id="VSRR010027872">
    <property type="protein sequence ID" value="MPC68455.1"/>
    <property type="molecule type" value="Genomic_DNA"/>
</dbReference>
<name>A0A5B7HFV4_PORTR</name>
<dbReference type="Proteomes" id="UP000324222">
    <property type="component" value="Unassembled WGS sequence"/>
</dbReference>
<keyword evidence="2" id="KW-1185">Reference proteome</keyword>
<organism evidence="1 2">
    <name type="scientific">Portunus trituberculatus</name>
    <name type="common">Swimming crab</name>
    <name type="synonym">Neptunus trituberculatus</name>
    <dbReference type="NCBI Taxonomy" id="210409"/>
    <lineage>
        <taxon>Eukaryota</taxon>
        <taxon>Metazoa</taxon>
        <taxon>Ecdysozoa</taxon>
        <taxon>Arthropoda</taxon>
        <taxon>Crustacea</taxon>
        <taxon>Multicrustacea</taxon>
        <taxon>Malacostraca</taxon>
        <taxon>Eumalacostraca</taxon>
        <taxon>Eucarida</taxon>
        <taxon>Decapoda</taxon>
        <taxon>Pleocyemata</taxon>
        <taxon>Brachyura</taxon>
        <taxon>Eubrachyura</taxon>
        <taxon>Portunoidea</taxon>
        <taxon>Portunidae</taxon>
        <taxon>Portuninae</taxon>
        <taxon>Portunus</taxon>
    </lineage>
</organism>
<evidence type="ECO:0000313" key="1">
    <source>
        <dbReference type="EMBL" id="MPC68455.1"/>
    </source>
</evidence>
<evidence type="ECO:0000313" key="2">
    <source>
        <dbReference type="Proteomes" id="UP000324222"/>
    </source>
</evidence>